<keyword evidence="1" id="KW-0472">Membrane</keyword>
<feature type="transmembrane region" description="Helical" evidence="1">
    <location>
        <begin position="25"/>
        <end position="47"/>
    </location>
</feature>
<keyword evidence="1" id="KW-0812">Transmembrane</keyword>
<protein>
    <submittedName>
        <fullName evidence="2">ABC transporter</fullName>
    </submittedName>
</protein>
<evidence type="ECO:0000256" key="1">
    <source>
        <dbReference type="SAM" id="Phobius"/>
    </source>
</evidence>
<feature type="transmembrane region" description="Helical" evidence="1">
    <location>
        <begin position="195"/>
        <end position="214"/>
    </location>
</feature>
<dbReference type="Proteomes" id="UP001165269">
    <property type="component" value="Unassembled WGS sequence"/>
</dbReference>
<feature type="transmembrane region" description="Helical" evidence="1">
    <location>
        <begin position="53"/>
        <end position="75"/>
    </location>
</feature>
<evidence type="ECO:0000313" key="3">
    <source>
        <dbReference type="Proteomes" id="UP001165269"/>
    </source>
</evidence>
<dbReference type="RefSeq" id="WP_242765873.1">
    <property type="nucleotide sequence ID" value="NZ_JALDAY010000004.1"/>
</dbReference>
<sequence length="232" mass="24759">MRGERGAGEVRSLVRELTLPVLRTLPWRALAAGGGLGLGLAGLLRLYGDSLAGWSALTLLRTAALAHALGLAFLLDDPARHTTAAVPTRRPLRTLLRVALVTPVTVLWWTAVVLLIPSDLRPPVGPVTLEAGAACALALAAGALAIRLTDEPRPGPSVAAALLFTAVVGPLSLPARWALLVFPQDKRWEASHERWGMVLAATVVVWVACLGEPVRRRRLFRRRTGSYVPSGH</sequence>
<organism evidence="2 3">
    <name type="scientific">Streptomyces cylindrosporus</name>
    <dbReference type="NCBI Taxonomy" id="2927583"/>
    <lineage>
        <taxon>Bacteria</taxon>
        <taxon>Bacillati</taxon>
        <taxon>Actinomycetota</taxon>
        <taxon>Actinomycetes</taxon>
        <taxon>Kitasatosporales</taxon>
        <taxon>Streptomycetaceae</taxon>
        <taxon>Streptomyces</taxon>
    </lineage>
</organism>
<name>A0ABS9Y494_9ACTN</name>
<comment type="caution">
    <text evidence="2">The sequence shown here is derived from an EMBL/GenBank/DDBJ whole genome shotgun (WGS) entry which is preliminary data.</text>
</comment>
<dbReference type="EMBL" id="JALDAY010000004">
    <property type="protein sequence ID" value="MCI3272019.1"/>
    <property type="molecule type" value="Genomic_DNA"/>
</dbReference>
<feature type="transmembrane region" description="Helical" evidence="1">
    <location>
        <begin position="128"/>
        <end position="146"/>
    </location>
</feature>
<feature type="transmembrane region" description="Helical" evidence="1">
    <location>
        <begin position="95"/>
        <end position="116"/>
    </location>
</feature>
<evidence type="ECO:0000313" key="2">
    <source>
        <dbReference type="EMBL" id="MCI3272019.1"/>
    </source>
</evidence>
<keyword evidence="3" id="KW-1185">Reference proteome</keyword>
<feature type="transmembrane region" description="Helical" evidence="1">
    <location>
        <begin position="158"/>
        <end position="175"/>
    </location>
</feature>
<keyword evidence="1" id="KW-1133">Transmembrane helix</keyword>
<accession>A0ABS9Y494</accession>
<gene>
    <name evidence="2" type="ORF">MQP27_12940</name>
</gene>
<reference evidence="2" key="1">
    <citation type="submission" date="2022-03" db="EMBL/GenBank/DDBJ databases">
        <title>Streptomyces 7R015 and 7R016 isolated from Barleria lupulina in Thailand.</title>
        <authorList>
            <person name="Kanchanasin P."/>
            <person name="Phongsopitanun W."/>
            <person name="Tanasupawat S."/>
        </authorList>
    </citation>
    <scope>NUCLEOTIDE SEQUENCE</scope>
    <source>
        <strain evidence="2">7R015</strain>
    </source>
</reference>
<proteinExistence type="predicted"/>